<sequence length="456" mass="49170">MKTSASRRLLATVPALAVAMAMPLAAIAGRIPDLERDTLPAGDGWASLQTVARPDGTTGGSAADAAHVYTVGDRNALVAALKYPDPTPKIIRIEGIIDANVDANGVPLGCDDHARPDPQTGTPYSLGAFLTAYDPATWGRDNPSGPLERARVASAAAQSARVRIRVPANTTIVGTTRGAGLRGAWLDIRPSSSNGNQPMNVIVRNLVLEDTFDCFPQWSPTDGAQGNWNSAYDSISVRNATHVWVDHNTLRDRVTTDDTLPSYFGRLYQVHDGLLDVTNESDLVTVSWNRFEQHDKTMLVGSSDSAVVDRDKLRITVHHNLFLDLGQRVPRVRYGQIHLYNNHYKLSDDSAAERYGYSWGVGAESRIYAQNNHFRVGAAVTPDRFISVSKGTAIHAEGTLVNGVSEHSTVDVVAAYNASHDTALLPETDWQPTLHGPIEPAGTVPVSVQQGAGAFR</sequence>
<feature type="signal peptide" evidence="3">
    <location>
        <begin position="1"/>
        <end position="28"/>
    </location>
</feature>
<dbReference type="PANTHER" id="PTHR31683:SF18">
    <property type="entry name" value="PECTATE LYASE 21-RELATED"/>
    <property type="match status" value="1"/>
</dbReference>
<dbReference type="Gene3D" id="2.160.20.10">
    <property type="entry name" value="Single-stranded right-handed beta-helix, Pectin lyase-like"/>
    <property type="match status" value="1"/>
</dbReference>
<evidence type="ECO:0000256" key="2">
    <source>
        <dbReference type="RuleBase" id="RU361173"/>
    </source>
</evidence>
<feature type="domain" description="Pectate lyase" evidence="4">
    <location>
        <begin position="120"/>
        <end position="380"/>
    </location>
</feature>
<dbReference type="Proteomes" id="UP001595740">
    <property type="component" value="Unassembled WGS sequence"/>
</dbReference>
<keyword evidence="2" id="KW-0624">Polysaccharide degradation</keyword>
<dbReference type="InterPro" id="IPR011050">
    <property type="entry name" value="Pectin_lyase_fold/virulence"/>
</dbReference>
<keyword evidence="6" id="KW-1185">Reference proteome</keyword>
<protein>
    <submittedName>
        <fullName evidence="5">Polysaccharide lyase family 1 protein</fullName>
    </submittedName>
</protein>
<keyword evidence="3" id="KW-0732">Signal</keyword>
<organism evidence="5 6">
    <name type="scientific">Lysobacter cavernae</name>
    <dbReference type="NCBI Taxonomy" id="1685901"/>
    <lineage>
        <taxon>Bacteria</taxon>
        <taxon>Pseudomonadati</taxon>
        <taxon>Pseudomonadota</taxon>
        <taxon>Gammaproteobacteria</taxon>
        <taxon>Lysobacterales</taxon>
        <taxon>Lysobacteraceae</taxon>
        <taxon>Lysobacter</taxon>
    </lineage>
</organism>
<evidence type="ECO:0000256" key="1">
    <source>
        <dbReference type="ARBA" id="ARBA00023239"/>
    </source>
</evidence>
<dbReference type="InterPro" id="IPR012334">
    <property type="entry name" value="Pectin_lyas_fold"/>
</dbReference>
<evidence type="ECO:0000259" key="4">
    <source>
        <dbReference type="SMART" id="SM00656"/>
    </source>
</evidence>
<name>A0ABV7RNU5_9GAMM</name>
<dbReference type="RefSeq" id="WP_386758292.1">
    <property type="nucleotide sequence ID" value="NZ_JBHRXK010000002.1"/>
</dbReference>
<reference evidence="6" key="1">
    <citation type="journal article" date="2019" name="Int. J. Syst. Evol. Microbiol.">
        <title>The Global Catalogue of Microorganisms (GCM) 10K type strain sequencing project: providing services to taxonomists for standard genome sequencing and annotation.</title>
        <authorList>
            <consortium name="The Broad Institute Genomics Platform"/>
            <consortium name="The Broad Institute Genome Sequencing Center for Infectious Disease"/>
            <person name="Wu L."/>
            <person name="Ma J."/>
        </authorList>
    </citation>
    <scope>NUCLEOTIDE SEQUENCE [LARGE SCALE GENOMIC DNA]</scope>
    <source>
        <strain evidence="6">KCTC 42875</strain>
    </source>
</reference>
<keyword evidence="1 2" id="KW-0456">Lyase</keyword>
<dbReference type="Pfam" id="PF00544">
    <property type="entry name" value="Pectate_lyase_4"/>
    <property type="match status" value="1"/>
</dbReference>
<dbReference type="InterPro" id="IPR002022">
    <property type="entry name" value="Pec_lyase"/>
</dbReference>
<evidence type="ECO:0000313" key="6">
    <source>
        <dbReference type="Proteomes" id="UP001595740"/>
    </source>
</evidence>
<evidence type="ECO:0000313" key="5">
    <source>
        <dbReference type="EMBL" id="MFC3550539.1"/>
    </source>
</evidence>
<dbReference type="InterPro" id="IPR045032">
    <property type="entry name" value="PEL"/>
</dbReference>
<comment type="subcellular location">
    <subcellularLocation>
        <location evidence="2">Secreted</location>
    </subcellularLocation>
</comment>
<feature type="chain" id="PRO_5046595044" evidence="3">
    <location>
        <begin position="29"/>
        <end position="456"/>
    </location>
</feature>
<comment type="caution">
    <text evidence="5">The sequence shown here is derived from an EMBL/GenBank/DDBJ whole genome shotgun (WGS) entry which is preliminary data.</text>
</comment>
<evidence type="ECO:0000256" key="3">
    <source>
        <dbReference type="SAM" id="SignalP"/>
    </source>
</evidence>
<accession>A0ABV7RNU5</accession>
<gene>
    <name evidence="5" type="ORF">ACFOLC_05865</name>
</gene>
<proteinExistence type="inferred from homology"/>
<comment type="similarity">
    <text evidence="2">Belongs to the polysaccharide lyase 1 family.</text>
</comment>
<keyword evidence="2" id="KW-0119">Carbohydrate metabolism</keyword>
<dbReference type="EMBL" id="JBHRXK010000002">
    <property type="protein sequence ID" value="MFC3550539.1"/>
    <property type="molecule type" value="Genomic_DNA"/>
</dbReference>
<keyword evidence="2" id="KW-0964">Secreted</keyword>
<dbReference type="SMART" id="SM00656">
    <property type="entry name" value="Amb_all"/>
    <property type="match status" value="1"/>
</dbReference>
<dbReference type="SUPFAM" id="SSF51126">
    <property type="entry name" value="Pectin lyase-like"/>
    <property type="match status" value="1"/>
</dbReference>
<dbReference type="PANTHER" id="PTHR31683">
    <property type="entry name" value="PECTATE LYASE 18-RELATED"/>
    <property type="match status" value="1"/>
</dbReference>
<dbReference type="GO" id="GO:0016829">
    <property type="term" value="F:lyase activity"/>
    <property type="evidence" value="ECO:0007669"/>
    <property type="project" value="UniProtKB-KW"/>
</dbReference>